<evidence type="ECO:0000313" key="1">
    <source>
        <dbReference type="EMBL" id="KFI45946.1"/>
    </source>
</evidence>
<dbReference type="AlphaFoldDB" id="A0A086ZHE6"/>
<reference evidence="1 2" key="1">
    <citation type="submission" date="2014-03" db="EMBL/GenBank/DDBJ databases">
        <title>Genomics of Bifidobacteria.</title>
        <authorList>
            <person name="Ventura M."/>
            <person name="Milani C."/>
            <person name="Lugli G.A."/>
        </authorList>
    </citation>
    <scope>NUCLEOTIDE SEQUENCE [LARGE SCALE GENOMIC DNA]</scope>
    <source>
        <strain evidence="1 2">DSM 22767</strain>
    </source>
</reference>
<evidence type="ECO:0000313" key="2">
    <source>
        <dbReference type="Proteomes" id="UP000029096"/>
    </source>
</evidence>
<dbReference type="EMBL" id="JGYP01000002">
    <property type="protein sequence ID" value="KFI45946.1"/>
    <property type="molecule type" value="Genomic_DNA"/>
</dbReference>
<dbReference type="Proteomes" id="UP000029096">
    <property type="component" value="Unassembled WGS sequence"/>
</dbReference>
<proteinExistence type="predicted"/>
<gene>
    <name evidence="1" type="ORF">BBOH_0753</name>
</gene>
<comment type="caution">
    <text evidence="1">The sequence shown here is derived from an EMBL/GenBank/DDBJ whole genome shotgun (WGS) entry which is preliminary data.</text>
</comment>
<accession>A0A086ZHE6</accession>
<name>A0A086ZHE6_9BIFI</name>
<keyword evidence="2" id="KW-1185">Reference proteome</keyword>
<organism evidence="1 2">
    <name type="scientific">Bifidobacterium bohemicum DSM 22767</name>
    <dbReference type="NCBI Taxonomy" id="1437606"/>
    <lineage>
        <taxon>Bacteria</taxon>
        <taxon>Bacillati</taxon>
        <taxon>Actinomycetota</taxon>
        <taxon>Actinomycetes</taxon>
        <taxon>Bifidobacteriales</taxon>
        <taxon>Bifidobacteriaceae</taxon>
        <taxon>Bifidobacterium</taxon>
    </lineage>
</organism>
<sequence length="46" mass="4802">MPVNIGMTDFLDGEESPDNPGWNCLLAVFIGSASLAARAPVQAVRA</sequence>
<protein>
    <submittedName>
        <fullName evidence="1">Uncharacterized protein</fullName>
    </submittedName>
</protein>